<keyword evidence="13" id="KW-1185">Reference proteome</keyword>
<dbReference type="CDD" id="cd04031">
    <property type="entry name" value="C2A_RIM1alpha"/>
    <property type="match status" value="1"/>
</dbReference>
<feature type="compositionally biased region" description="Basic and acidic residues" evidence="8">
    <location>
        <begin position="327"/>
        <end position="338"/>
    </location>
</feature>
<evidence type="ECO:0000259" key="10">
    <source>
        <dbReference type="PROSITE" id="PS50106"/>
    </source>
</evidence>
<dbReference type="PROSITE" id="PS50178">
    <property type="entry name" value="ZF_FYVE"/>
    <property type="match status" value="1"/>
</dbReference>
<feature type="region of interest" description="Disordered" evidence="8">
    <location>
        <begin position="212"/>
        <end position="607"/>
    </location>
</feature>
<dbReference type="InterPro" id="IPR017455">
    <property type="entry name" value="Znf_FYVE-rel"/>
</dbReference>
<keyword evidence="1" id="KW-0479">Metal-binding</keyword>
<dbReference type="PANTHER" id="PTHR12157:SF15">
    <property type="entry name" value="REGULATING SYNAPTIC MEMBRANE EXOCYTOSIS PROTEIN 2"/>
    <property type="match status" value="1"/>
</dbReference>
<dbReference type="PROSITE" id="PS50004">
    <property type="entry name" value="C2"/>
    <property type="match status" value="2"/>
</dbReference>
<feature type="compositionally biased region" description="Basic and acidic residues" evidence="8">
    <location>
        <begin position="1243"/>
        <end position="1278"/>
    </location>
</feature>
<feature type="compositionally biased region" description="Basic residues" evidence="8">
    <location>
        <begin position="537"/>
        <end position="546"/>
    </location>
</feature>
<name>A0ABM4TFS4_BOSIN</name>
<feature type="compositionally biased region" description="Basic and acidic residues" evidence="8">
    <location>
        <begin position="419"/>
        <end position="443"/>
    </location>
</feature>
<feature type="domain" description="RabBD" evidence="12">
    <location>
        <begin position="26"/>
        <end position="194"/>
    </location>
</feature>
<evidence type="ECO:0000256" key="7">
    <source>
        <dbReference type="PROSITE-ProRule" id="PRU00091"/>
    </source>
</evidence>
<reference evidence="14" key="1">
    <citation type="submission" date="2025-08" db="UniProtKB">
        <authorList>
            <consortium name="RefSeq"/>
        </authorList>
    </citation>
    <scope>IDENTIFICATION</scope>
    <source>
        <tissue evidence="14">Blood</tissue>
    </source>
</reference>
<feature type="compositionally biased region" description="Basic and acidic residues" evidence="8">
    <location>
        <begin position="1286"/>
        <end position="1316"/>
    </location>
</feature>
<feature type="compositionally biased region" description="Polar residues" evidence="8">
    <location>
        <begin position="1019"/>
        <end position="1040"/>
    </location>
</feature>
<feature type="compositionally biased region" description="Basic and acidic residues" evidence="8">
    <location>
        <begin position="1085"/>
        <end position="1104"/>
    </location>
</feature>
<feature type="region of interest" description="Disordered" evidence="8">
    <location>
        <begin position="1185"/>
        <end position="1325"/>
    </location>
</feature>
<proteinExistence type="predicted"/>
<dbReference type="Pfam" id="PF00168">
    <property type="entry name" value="C2"/>
    <property type="match status" value="2"/>
</dbReference>
<dbReference type="Proteomes" id="UP001652663">
    <property type="component" value="Chromosome 14"/>
</dbReference>
<feature type="compositionally biased region" description="Basic and acidic residues" evidence="8">
    <location>
        <begin position="212"/>
        <end position="225"/>
    </location>
</feature>
<dbReference type="InterPro" id="IPR036034">
    <property type="entry name" value="PDZ_sf"/>
</dbReference>
<comment type="subcellular location">
    <subcellularLocation>
        <location evidence="6">Synapse</location>
    </subcellularLocation>
</comment>
<evidence type="ECO:0000259" key="11">
    <source>
        <dbReference type="PROSITE" id="PS50178"/>
    </source>
</evidence>
<feature type="region of interest" description="Disordered" evidence="8">
    <location>
        <begin position="632"/>
        <end position="659"/>
    </location>
</feature>
<dbReference type="InterPro" id="IPR010911">
    <property type="entry name" value="Rab_BD"/>
</dbReference>
<evidence type="ECO:0000256" key="4">
    <source>
        <dbReference type="ARBA" id="ARBA00022833"/>
    </source>
</evidence>
<feature type="compositionally biased region" description="Polar residues" evidence="8">
    <location>
        <begin position="1106"/>
        <end position="1118"/>
    </location>
</feature>
<evidence type="ECO:0000256" key="8">
    <source>
        <dbReference type="SAM" id="MobiDB-lite"/>
    </source>
</evidence>
<accession>A0ABM4TFS4</accession>
<feature type="compositionally biased region" description="Basic and acidic residues" evidence="8">
    <location>
        <begin position="643"/>
        <end position="653"/>
    </location>
</feature>
<keyword evidence="5" id="KW-0770">Synapse</keyword>
<evidence type="ECO:0000256" key="1">
    <source>
        <dbReference type="ARBA" id="ARBA00022723"/>
    </source>
</evidence>
<protein>
    <submittedName>
        <fullName evidence="14">Regulating synaptic membrane exocytosis protein 2 isoform X4</fullName>
    </submittedName>
</protein>
<feature type="domain" description="FYVE-type" evidence="11">
    <location>
        <begin position="126"/>
        <end position="182"/>
    </location>
</feature>
<feature type="compositionally biased region" description="Basic and acidic residues" evidence="8">
    <location>
        <begin position="357"/>
        <end position="375"/>
    </location>
</feature>
<evidence type="ECO:0000256" key="6">
    <source>
        <dbReference type="ARBA" id="ARBA00034103"/>
    </source>
</evidence>
<dbReference type="InterPro" id="IPR000008">
    <property type="entry name" value="C2_dom"/>
</dbReference>
<dbReference type="CDD" id="cd04028">
    <property type="entry name" value="C2B_RIM1alpha"/>
    <property type="match status" value="1"/>
</dbReference>
<sequence>MSAPVGPRGRPAPTPAGSQPPLQPEMPDLSHLTEEERKIILAVMDRQKKEEEKEQSVLKVKEEHKPQTTQWFPFSGITELVNNVLQPQQKQQNEKEPQTKLHQQFEMYKEQVKKMGEESQQQQEQKGDAPTCGICHKTKFADGCGHNCSYCQTKFCARCGGRVSLRSNKVMWVCNLCRKQQEILAKSGAWFYNSGSNTPQQPDQKVLRGLRNEEAPQEKKAKLHEQAQFQGPSGDLSVPAVEKSRSHGLTRQDSIKNGSGVKHQIASDVASDRKRSPSVSRDQNRRYDQREEREEYSQYATSDSAMPRSPSDYADRRSQPEPQFYEESDHINYRDSNRRSHRHSKEYIVDDEDVESRDEYERQRREEEYQARYRSDPNLARYPVKPQPYEEQMRIHAEVSRARHERRHSDVSLANAELEDSRISMLRMERPSRQRSISERRAAMENQRSYSMERTREAQGPSSYPQRTTNHSPPTPRRSPIPIDRPDVRRTDSLRKQHHLDPSSAVRKTKREKMETMLRNDSLSSDQSESVRPPPPKPHKSKKGGKMRQVSLSSSEEELASTPEYTSCDDVEIESESVSEKGDSQKGKRKTSEQAVLSDSNTRSERQKKMMYFGGHSLEEDLEWSEPQIKDSGVDTCSSTTLNEEHSHSDKHPVTWQPSKDGDRLIGRILLNKRLKDGSVPRDSGAMLGLKVVGGKMTESGRLCAFITKVKRGSLADTVGHLRPGDEVLEWNGRLLQGATFEEVYNIILESKPEPQVELVVSRPIGDIPRIPDSTHTQLESSSSSFESQKMDRPSISVTSPMSPGMLRDVPQFLSGQLSSQSLSRRTTPFVPRVQIKLWFDKVGHQLIVTILGAKDLPSREDGRPRNPYVKIYFLPDRSDKNKRRTKTVKKTLEPKWNQTFIYSPVHRREFRERMLEITLWDQARVREEESEFLGEILIELETALLDDEPHWYKLQTHDVSSLPLPHPSPYMPRRQLHGESPTRRLQRSKRISDSEVSDYDCDDGIGVVSDYRHNGRDLQSSTLSVPEQVMSSNHCSPSGSPHRVDVIGRTRSWSPSVPPPQSRNVEQGLRGTRSAIGHYNTISRMDRHRVMDDHYSPDRDRSHPRTGSVQTSPSSTPVAGRRGRQLPQLPPKGTLERNNGVKEIEPYEGAMDIEERNRQMKINKYKQVAGSDPRLEQDYHAKYRSGWDPHRGADNISTKSSDSDVSDISAVSRTSSASRFSSTSYMSVQSERPRGNKKIRPKGLEEGGKDGDKHEEIVHAEEEVKEERTNENEKGKDITNMCNKETNRESGDEEKTPDIPEQGKEKEQWNKEDLQKQFSQDDDSVFTSKMQSRQMGISGKNMTKSTSISGDMCSLEKNDGSQSDTAVGALGTSSKKRRSSIGAKMVAIVGLSRKSRSASQLSQTETGGKKLRSTVQRSTETGLAVEMRNWMTRQASRESTDGSMNSYSSEGNLIFPGVRLASDSQFSDFLDGLGPAQLVGRQTLATPAMGDIQVGMMDKKGQLEVEIIRARGLVVKPGSKTLPAPYVKVYLLDNGVCIAKKKTKVARKTLEPLYQQLLSFEESPQGKVLQIIVWGDYGRMDHKSFMGVAQILLDELELSNMVIGWFKLFPPSSLVDPTLAPLTRRASQSSLESSTGPSYSRS</sequence>
<feature type="compositionally biased region" description="Low complexity" evidence="8">
    <location>
        <begin position="1"/>
        <end position="17"/>
    </location>
</feature>
<keyword evidence="4" id="KW-0862">Zinc</keyword>
<evidence type="ECO:0000259" key="12">
    <source>
        <dbReference type="PROSITE" id="PS50916"/>
    </source>
</evidence>
<feature type="region of interest" description="Disordered" evidence="8">
    <location>
        <begin position="1"/>
        <end position="33"/>
    </location>
</feature>
<evidence type="ECO:0000259" key="9">
    <source>
        <dbReference type="PROSITE" id="PS50004"/>
    </source>
</evidence>
<feature type="domain" description="PDZ" evidence="10">
    <location>
        <begin position="677"/>
        <end position="763"/>
    </location>
</feature>
<dbReference type="CDD" id="cd06714">
    <property type="entry name" value="PDZ_RIM-like"/>
    <property type="match status" value="1"/>
</dbReference>
<evidence type="ECO:0000313" key="14">
    <source>
        <dbReference type="RefSeq" id="XP_070658897.1"/>
    </source>
</evidence>
<feature type="compositionally biased region" description="Polar residues" evidence="8">
    <location>
        <begin position="1398"/>
        <end position="1407"/>
    </location>
</feature>
<dbReference type="Gene3D" id="2.30.42.10">
    <property type="match status" value="1"/>
</dbReference>
<dbReference type="SUPFAM" id="SSF49562">
    <property type="entry name" value="C2 domain (Calcium/lipid-binding domain, CaLB)"/>
    <property type="match status" value="2"/>
</dbReference>
<dbReference type="InterPro" id="IPR054386">
    <property type="entry name" value="RIM_Znf"/>
</dbReference>
<feature type="region of interest" description="Disordered" evidence="8">
    <location>
        <begin position="770"/>
        <end position="802"/>
    </location>
</feature>
<feature type="compositionally biased region" description="Basic and acidic residues" evidence="8">
    <location>
        <begin position="578"/>
        <end position="592"/>
    </location>
</feature>
<dbReference type="GeneID" id="109568247"/>
<feature type="region of interest" description="Disordered" evidence="8">
    <location>
        <begin position="1019"/>
        <end position="1153"/>
    </location>
</feature>
<feature type="compositionally biased region" description="Polar residues" evidence="8">
    <location>
        <begin position="247"/>
        <end position="257"/>
    </location>
</feature>
<dbReference type="RefSeq" id="XP_070658897.1">
    <property type="nucleotide sequence ID" value="XM_070802796.1"/>
</dbReference>
<dbReference type="InterPro" id="IPR001478">
    <property type="entry name" value="PDZ"/>
</dbReference>
<feature type="compositionally biased region" description="Basic and acidic residues" evidence="8">
    <location>
        <begin position="282"/>
        <end position="296"/>
    </location>
</feature>
<feature type="region of interest" description="Disordered" evidence="8">
    <location>
        <begin position="1395"/>
        <end position="1420"/>
    </location>
</feature>
<feature type="compositionally biased region" description="Polar residues" evidence="8">
    <location>
        <begin position="519"/>
        <end position="530"/>
    </location>
</feature>
<feature type="compositionally biased region" description="Acidic residues" evidence="8">
    <location>
        <begin position="567"/>
        <end position="577"/>
    </location>
</feature>
<dbReference type="Pfam" id="PF22601">
    <property type="entry name" value="RIM2a_ZnF"/>
    <property type="match status" value="1"/>
</dbReference>
<feature type="compositionally biased region" description="Basic and acidic residues" evidence="8">
    <location>
        <begin position="1185"/>
        <end position="1194"/>
    </location>
</feature>
<feature type="compositionally biased region" description="Basic and acidic residues" evidence="8">
    <location>
        <begin position="391"/>
        <end position="410"/>
    </location>
</feature>
<dbReference type="SUPFAM" id="SSF57903">
    <property type="entry name" value="FYVE/PHD zinc finger"/>
    <property type="match status" value="1"/>
</dbReference>
<feature type="compositionally biased region" description="Polar residues" evidence="8">
    <location>
        <begin position="460"/>
        <end position="471"/>
    </location>
</feature>
<evidence type="ECO:0000313" key="13">
    <source>
        <dbReference type="Proteomes" id="UP001652663"/>
    </source>
</evidence>
<organism evidence="13 14">
    <name type="scientific">Bos indicus</name>
    <name type="common">Zebu</name>
    <dbReference type="NCBI Taxonomy" id="9915"/>
    <lineage>
        <taxon>Eukaryota</taxon>
        <taxon>Metazoa</taxon>
        <taxon>Chordata</taxon>
        <taxon>Craniata</taxon>
        <taxon>Vertebrata</taxon>
        <taxon>Euteleostomi</taxon>
        <taxon>Mammalia</taxon>
        <taxon>Eutheria</taxon>
        <taxon>Laurasiatheria</taxon>
        <taxon>Artiodactyla</taxon>
        <taxon>Ruminantia</taxon>
        <taxon>Pecora</taxon>
        <taxon>Bovidae</taxon>
        <taxon>Bovinae</taxon>
        <taxon>Bos</taxon>
    </lineage>
</organism>
<dbReference type="InterPro" id="IPR013083">
    <property type="entry name" value="Znf_RING/FYVE/PHD"/>
</dbReference>
<dbReference type="InterPro" id="IPR039032">
    <property type="entry name" value="Rim-like"/>
</dbReference>
<feature type="compositionally biased region" description="Basic and acidic residues" evidence="8">
    <location>
        <begin position="484"/>
        <end position="501"/>
    </location>
</feature>
<dbReference type="SMART" id="SM00239">
    <property type="entry name" value="C2"/>
    <property type="match status" value="2"/>
</dbReference>
<feature type="compositionally biased region" description="Low complexity" evidence="8">
    <location>
        <begin position="1207"/>
        <end position="1228"/>
    </location>
</feature>
<dbReference type="PANTHER" id="PTHR12157">
    <property type="entry name" value="REGULATING SYNAPTIC MEMBRANE EXOCYTOSIS PROTEIN"/>
    <property type="match status" value="1"/>
</dbReference>
<feature type="domain" description="C2" evidence="9">
    <location>
        <begin position="830"/>
        <end position="953"/>
    </location>
</feature>
<dbReference type="SMART" id="SM00228">
    <property type="entry name" value="PDZ"/>
    <property type="match status" value="1"/>
</dbReference>
<dbReference type="Gene3D" id="2.60.40.150">
    <property type="entry name" value="C2 domain"/>
    <property type="match status" value="2"/>
</dbReference>
<dbReference type="InterPro" id="IPR035892">
    <property type="entry name" value="C2_domain_sf"/>
</dbReference>
<dbReference type="Pfam" id="PF00595">
    <property type="entry name" value="PDZ"/>
    <property type="match status" value="1"/>
</dbReference>
<dbReference type="PROSITE" id="PS50916">
    <property type="entry name" value="RABBD"/>
    <property type="match status" value="1"/>
</dbReference>
<dbReference type="SUPFAM" id="SSF50156">
    <property type="entry name" value="PDZ domain-like"/>
    <property type="match status" value="1"/>
</dbReference>
<evidence type="ECO:0000256" key="2">
    <source>
        <dbReference type="ARBA" id="ARBA00022737"/>
    </source>
</evidence>
<keyword evidence="3 7" id="KW-0863">Zinc-finger</keyword>
<dbReference type="InterPro" id="IPR011011">
    <property type="entry name" value="Znf_FYVE_PHD"/>
</dbReference>
<evidence type="ECO:0000256" key="5">
    <source>
        <dbReference type="ARBA" id="ARBA00023018"/>
    </source>
</evidence>
<keyword evidence="2" id="KW-0677">Repeat</keyword>
<feature type="domain" description="C2" evidence="9">
    <location>
        <begin position="1489"/>
        <end position="1607"/>
    </location>
</feature>
<dbReference type="PROSITE" id="PS50106">
    <property type="entry name" value="PDZ"/>
    <property type="match status" value="1"/>
</dbReference>
<gene>
    <name evidence="14" type="primary">RIMS2</name>
</gene>
<feature type="region of interest" description="Disordered" evidence="8">
    <location>
        <begin position="963"/>
        <end position="999"/>
    </location>
</feature>
<dbReference type="Gene3D" id="3.30.40.10">
    <property type="entry name" value="Zinc/RING finger domain, C3HC4 (zinc finger)"/>
    <property type="match status" value="1"/>
</dbReference>
<evidence type="ECO:0000256" key="3">
    <source>
        <dbReference type="ARBA" id="ARBA00022771"/>
    </source>
</evidence>